<dbReference type="AlphaFoldDB" id="A0A7U4GBV9"/>
<accession>A0A7U4GBV9</accession>
<dbReference type="SUPFAM" id="SSF52499">
    <property type="entry name" value="Isochorismatase-like hydrolases"/>
    <property type="match status" value="1"/>
</dbReference>
<dbReference type="EMBL" id="CP007448">
    <property type="protein sequence ID" value="AHM71311.2"/>
    <property type="molecule type" value="Genomic_DNA"/>
</dbReference>
<dbReference type="KEGG" id="yel:LC20_00055"/>
<gene>
    <name evidence="3" type="ORF">LC20_00055</name>
</gene>
<dbReference type="GO" id="GO:0016787">
    <property type="term" value="F:hydrolase activity"/>
    <property type="evidence" value="ECO:0007669"/>
    <property type="project" value="UniProtKB-KW"/>
</dbReference>
<dbReference type="InterPro" id="IPR000868">
    <property type="entry name" value="Isochorismatase-like_dom"/>
</dbReference>
<dbReference type="Proteomes" id="UP000230961">
    <property type="component" value="Chromosome"/>
</dbReference>
<evidence type="ECO:0000259" key="2">
    <source>
        <dbReference type="Pfam" id="PF00857"/>
    </source>
</evidence>
<protein>
    <submittedName>
        <fullName evidence="3">Isochorismatase</fullName>
    </submittedName>
</protein>
<dbReference type="PANTHER" id="PTHR43540:SF6">
    <property type="entry name" value="ISOCHORISMATASE-LIKE DOMAIN-CONTAINING PROTEIN"/>
    <property type="match status" value="1"/>
</dbReference>
<evidence type="ECO:0000313" key="3">
    <source>
        <dbReference type="EMBL" id="AHM71311.2"/>
    </source>
</evidence>
<dbReference type="PANTHER" id="PTHR43540">
    <property type="entry name" value="PEROXYUREIDOACRYLATE/UREIDOACRYLATE AMIDOHYDROLASE-RELATED"/>
    <property type="match status" value="1"/>
</dbReference>
<reference evidence="3 4" key="1">
    <citation type="submission" date="2017-11" db="EMBL/GenBank/DDBJ databases">
        <title>The complete genome sequence and comparative genome analysis of Yersinia enterocolitica strain LC20.</title>
        <authorList>
            <person name="Shi G."/>
            <person name="Su M."/>
            <person name="Liang J."/>
            <person name="Gu W."/>
            <person name="Xiao Y."/>
            <person name="Zhang Z."/>
            <person name="Qiu H."/>
            <person name="Duan R."/>
            <person name="Zhang Z."/>
            <person name="Li Y."/>
            <person name="Zhang X."/>
            <person name="Ling Y."/>
            <person name="Song L."/>
            <person name="Chen M."/>
            <person name="Zhao Y."/>
            <person name="Wu J."/>
            <person name="Jing H."/>
            <person name="Xiao J."/>
            <person name="Wang X."/>
        </authorList>
    </citation>
    <scope>NUCLEOTIDE SEQUENCE [LARGE SCALE GENOMIC DNA]</scope>
    <source>
        <strain evidence="3 4">LC20</strain>
    </source>
</reference>
<dbReference type="Pfam" id="PF00857">
    <property type="entry name" value="Isochorismatase"/>
    <property type="match status" value="1"/>
</dbReference>
<organism evidence="3 4">
    <name type="scientific">Yersinia enterocolitica LC20</name>
    <dbReference type="NCBI Taxonomy" id="1443113"/>
    <lineage>
        <taxon>Bacteria</taxon>
        <taxon>Pseudomonadati</taxon>
        <taxon>Pseudomonadota</taxon>
        <taxon>Gammaproteobacteria</taxon>
        <taxon>Enterobacterales</taxon>
        <taxon>Yersiniaceae</taxon>
        <taxon>Yersinia</taxon>
    </lineage>
</organism>
<proteinExistence type="predicted"/>
<evidence type="ECO:0000313" key="4">
    <source>
        <dbReference type="Proteomes" id="UP000230961"/>
    </source>
</evidence>
<keyword evidence="1" id="KW-0378">Hydrolase</keyword>
<sequence length="365" mass="40907">MAFHSGQNPQMMEAYPHGGGPEMTNSALLIIDVQQSFEHKSFWQPQDIPAFAAALNQLIVGCKQRGVALVDVFHVAPEGPFSLASGYVKPMSLVSHQADVTVQKRVHNALTDSGLDQWLRERQINHLIIAGMRTEQCCETTARVASDSGYQVTFVTQATLTFPMTQPNGVLLSSAELKLRTETVLADRFATIHTVAQTLAALDSQPPAAIFAEKTAHWQPQPYLPRVITPAGIRNLNHWQLKCYVIRYSQAQGGTPDYAPAYQLVGQWLPHDAETVDRPGVGFVIEHQGKTLNYLIVGWWDNENELRVKVWVQQQGVWRAARDESFCVWDLQVMAFERNAFVDTLLQHTPDIPAYMNRYLTVTVD</sequence>
<evidence type="ECO:0000256" key="1">
    <source>
        <dbReference type="ARBA" id="ARBA00022801"/>
    </source>
</evidence>
<name>A0A7U4GBV9_YEREN</name>
<dbReference type="InterPro" id="IPR036380">
    <property type="entry name" value="Isochorismatase-like_sf"/>
</dbReference>
<feature type="domain" description="Isochorismatase-like" evidence="2">
    <location>
        <begin position="26"/>
        <end position="163"/>
    </location>
</feature>
<dbReference type="Gene3D" id="3.40.50.850">
    <property type="entry name" value="Isochorismatase-like"/>
    <property type="match status" value="1"/>
</dbReference>
<dbReference type="InterPro" id="IPR050272">
    <property type="entry name" value="Isochorismatase-like_hydrls"/>
</dbReference>